<evidence type="ECO:0000256" key="1">
    <source>
        <dbReference type="ARBA" id="ARBA00001946"/>
    </source>
</evidence>
<dbReference type="GO" id="GO:0004706">
    <property type="term" value="F:JUN kinase kinase kinase activity"/>
    <property type="evidence" value="ECO:0007669"/>
    <property type="project" value="TreeGrafter"/>
</dbReference>
<dbReference type="InterPro" id="IPR000719">
    <property type="entry name" value="Prot_kinase_dom"/>
</dbReference>
<evidence type="ECO:0000256" key="7">
    <source>
        <dbReference type="PROSITE-ProRule" id="PRU00192"/>
    </source>
</evidence>
<dbReference type="EMBL" id="JAIZAY010000003">
    <property type="protein sequence ID" value="KAJ8044423.1"/>
    <property type="molecule type" value="Genomic_DNA"/>
</dbReference>
<dbReference type="AlphaFoldDB" id="A0A9Q1CGQ3"/>
<dbReference type="InterPro" id="IPR011009">
    <property type="entry name" value="Kinase-like_dom_sf"/>
</dbReference>
<dbReference type="PANTHER" id="PTHR44329">
    <property type="entry name" value="SERINE/THREONINE-PROTEIN KINASE TNNI3K-RELATED"/>
    <property type="match status" value="1"/>
</dbReference>
<evidence type="ECO:0000256" key="8">
    <source>
        <dbReference type="PROSITE-ProRule" id="PRU10141"/>
    </source>
</evidence>
<evidence type="ECO:0000259" key="11">
    <source>
        <dbReference type="PROSITE" id="PS50011"/>
    </source>
</evidence>
<evidence type="ECO:0000256" key="9">
    <source>
        <dbReference type="SAM" id="MobiDB-lite"/>
    </source>
</evidence>
<keyword evidence="8" id="KW-0067">ATP-binding</keyword>
<keyword evidence="4 7" id="KW-0728">SH3 domain</keyword>
<evidence type="ECO:0000313" key="13">
    <source>
        <dbReference type="Proteomes" id="UP001152320"/>
    </source>
</evidence>
<evidence type="ECO:0000259" key="10">
    <source>
        <dbReference type="PROSITE" id="PS50002"/>
    </source>
</evidence>
<evidence type="ECO:0000256" key="4">
    <source>
        <dbReference type="ARBA" id="ARBA00022443"/>
    </source>
</evidence>
<keyword evidence="12" id="KW-0418">Kinase</keyword>
<comment type="cofactor">
    <cofactor evidence="1">
        <name>Mg(2+)</name>
        <dbReference type="ChEBI" id="CHEBI:18420"/>
    </cofactor>
</comment>
<dbReference type="EC" id="2.7.11.25" evidence="3"/>
<comment type="catalytic activity">
    <reaction evidence="5">
        <text>L-threonyl-[protein] + ATP = O-phospho-L-threonyl-[protein] + ADP + H(+)</text>
        <dbReference type="Rhea" id="RHEA:46608"/>
        <dbReference type="Rhea" id="RHEA-COMP:11060"/>
        <dbReference type="Rhea" id="RHEA-COMP:11605"/>
        <dbReference type="ChEBI" id="CHEBI:15378"/>
        <dbReference type="ChEBI" id="CHEBI:30013"/>
        <dbReference type="ChEBI" id="CHEBI:30616"/>
        <dbReference type="ChEBI" id="CHEBI:61977"/>
        <dbReference type="ChEBI" id="CHEBI:456216"/>
        <dbReference type="EC" id="2.7.11.25"/>
    </reaction>
</comment>
<dbReference type="InterPro" id="IPR017441">
    <property type="entry name" value="Protein_kinase_ATP_BS"/>
</dbReference>
<dbReference type="InterPro" id="IPR036028">
    <property type="entry name" value="SH3-like_dom_sf"/>
</dbReference>
<dbReference type="PROSITE" id="PS00107">
    <property type="entry name" value="PROTEIN_KINASE_ATP"/>
    <property type="match status" value="1"/>
</dbReference>
<feature type="binding site" evidence="8">
    <location>
        <position position="137"/>
    </location>
    <ligand>
        <name>ATP</name>
        <dbReference type="ChEBI" id="CHEBI:30616"/>
    </ligand>
</feature>
<dbReference type="PROSITE" id="PS50002">
    <property type="entry name" value="SH3"/>
    <property type="match status" value="1"/>
</dbReference>
<dbReference type="InterPro" id="IPR001245">
    <property type="entry name" value="Ser-Thr/Tyr_kinase_cat_dom"/>
</dbReference>
<feature type="domain" description="SH3" evidence="10">
    <location>
        <begin position="28"/>
        <end position="92"/>
    </location>
</feature>
<dbReference type="GO" id="GO:0005524">
    <property type="term" value="F:ATP binding"/>
    <property type="evidence" value="ECO:0007669"/>
    <property type="project" value="UniProtKB-UniRule"/>
</dbReference>
<comment type="similarity">
    <text evidence="2">Belongs to the protein kinase superfamily. STE Ser/Thr protein kinase family. MAP kinase kinase kinase subfamily.</text>
</comment>
<keyword evidence="8" id="KW-0547">Nucleotide-binding</keyword>
<keyword evidence="13" id="KW-1185">Reference proteome</keyword>
<gene>
    <name evidence="12" type="ORF">HOLleu_07165</name>
</gene>
<evidence type="ECO:0000256" key="6">
    <source>
        <dbReference type="ARBA" id="ARBA00048329"/>
    </source>
</evidence>
<dbReference type="Pfam" id="PF00018">
    <property type="entry name" value="SH3_1"/>
    <property type="match status" value="1"/>
</dbReference>
<sequence length="247" mass="26965">MSSSNASGISSSSDASPPSSLASSQAEKATSLCTAIYDYDAQHGDELTLRQGDLVEIISKDHDVTGDDGWWKGKVNDKVGVFPNNFVTTPHTITGKGRVYGVQEIDFSEIVLSEMIGMGGFGQVHRGFWKSQEVAVKVARTDTDEDLDQIVSTVTQEASLFSLLAHENIINCFGACLVKPNICLVLEYARGGPLSRVLANKRMGLPPNVLVDWAYQIAEGMDYLHERAVIPIIHRDLKSSNSKYLLM</sequence>
<proteinExistence type="inferred from homology"/>
<dbReference type="PANTHER" id="PTHR44329:SF293">
    <property type="entry name" value="MITOGEN-ACTIVATED PROTEIN KINASE KINASE KINASE"/>
    <property type="match status" value="1"/>
</dbReference>
<dbReference type="InterPro" id="IPR051681">
    <property type="entry name" value="Ser/Thr_Kinases-Pseudokinases"/>
</dbReference>
<dbReference type="Pfam" id="PF07714">
    <property type="entry name" value="PK_Tyr_Ser-Thr"/>
    <property type="match status" value="1"/>
</dbReference>
<comment type="caution">
    <text evidence="12">The sequence shown here is derived from an EMBL/GenBank/DDBJ whole genome shotgun (WGS) entry which is preliminary data.</text>
</comment>
<feature type="domain" description="Protein kinase" evidence="11">
    <location>
        <begin position="110"/>
        <end position="247"/>
    </location>
</feature>
<dbReference type="OrthoDB" id="339325at2759"/>
<accession>A0A9Q1CGQ3</accession>
<protein>
    <recommendedName>
        <fullName evidence="3">mitogen-activated protein kinase kinase kinase</fullName>
        <ecNumber evidence="3">2.7.11.25</ecNumber>
    </recommendedName>
</protein>
<dbReference type="PRINTS" id="PR00452">
    <property type="entry name" value="SH3DOMAIN"/>
</dbReference>
<dbReference type="Gene3D" id="1.10.510.10">
    <property type="entry name" value="Transferase(Phosphotransferase) domain 1"/>
    <property type="match status" value="1"/>
</dbReference>
<dbReference type="FunFam" id="2.30.30.40:FF:000072">
    <property type="entry name" value="Unconventional Myosin IB"/>
    <property type="match status" value="1"/>
</dbReference>
<dbReference type="InterPro" id="IPR001452">
    <property type="entry name" value="SH3_domain"/>
</dbReference>
<evidence type="ECO:0000256" key="5">
    <source>
        <dbReference type="ARBA" id="ARBA00047559"/>
    </source>
</evidence>
<evidence type="ECO:0000256" key="2">
    <source>
        <dbReference type="ARBA" id="ARBA00006529"/>
    </source>
</evidence>
<dbReference type="Proteomes" id="UP001152320">
    <property type="component" value="Chromosome 3"/>
</dbReference>
<comment type="catalytic activity">
    <reaction evidence="6">
        <text>L-seryl-[protein] + ATP = O-phospho-L-seryl-[protein] + ADP + H(+)</text>
        <dbReference type="Rhea" id="RHEA:17989"/>
        <dbReference type="Rhea" id="RHEA-COMP:9863"/>
        <dbReference type="Rhea" id="RHEA-COMP:11604"/>
        <dbReference type="ChEBI" id="CHEBI:15378"/>
        <dbReference type="ChEBI" id="CHEBI:29999"/>
        <dbReference type="ChEBI" id="CHEBI:30616"/>
        <dbReference type="ChEBI" id="CHEBI:83421"/>
        <dbReference type="ChEBI" id="CHEBI:456216"/>
        <dbReference type="EC" id="2.7.11.25"/>
    </reaction>
</comment>
<keyword evidence="12" id="KW-0808">Transferase</keyword>
<reference evidence="12" key="1">
    <citation type="submission" date="2021-10" db="EMBL/GenBank/DDBJ databases">
        <title>Tropical sea cucumber genome reveals ecological adaptation and Cuvierian tubules defense mechanism.</title>
        <authorList>
            <person name="Chen T."/>
        </authorList>
    </citation>
    <scope>NUCLEOTIDE SEQUENCE</scope>
    <source>
        <strain evidence="12">Nanhai2018</strain>
        <tissue evidence="12">Muscle</tissue>
    </source>
</reference>
<evidence type="ECO:0000313" key="12">
    <source>
        <dbReference type="EMBL" id="KAJ8044423.1"/>
    </source>
</evidence>
<dbReference type="Gene3D" id="2.30.30.40">
    <property type="entry name" value="SH3 Domains"/>
    <property type="match status" value="1"/>
</dbReference>
<organism evidence="12 13">
    <name type="scientific">Holothuria leucospilota</name>
    <name type="common">Black long sea cucumber</name>
    <name type="synonym">Mertensiothuria leucospilota</name>
    <dbReference type="NCBI Taxonomy" id="206669"/>
    <lineage>
        <taxon>Eukaryota</taxon>
        <taxon>Metazoa</taxon>
        <taxon>Echinodermata</taxon>
        <taxon>Eleutherozoa</taxon>
        <taxon>Echinozoa</taxon>
        <taxon>Holothuroidea</taxon>
        <taxon>Aspidochirotacea</taxon>
        <taxon>Aspidochirotida</taxon>
        <taxon>Holothuriidae</taxon>
        <taxon>Holothuria</taxon>
    </lineage>
</organism>
<feature type="region of interest" description="Disordered" evidence="9">
    <location>
        <begin position="1"/>
        <end position="23"/>
    </location>
</feature>
<dbReference type="PROSITE" id="PS50011">
    <property type="entry name" value="PROTEIN_KINASE_DOM"/>
    <property type="match status" value="1"/>
</dbReference>
<dbReference type="SUPFAM" id="SSF56112">
    <property type="entry name" value="Protein kinase-like (PK-like)"/>
    <property type="match status" value="1"/>
</dbReference>
<dbReference type="Gene3D" id="3.30.200.20">
    <property type="entry name" value="Phosphorylase Kinase, domain 1"/>
    <property type="match status" value="1"/>
</dbReference>
<evidence type="ECO:0000256" key="3">
    <source>
        <dbReference type="ARBA" id="ARBA00012406"/>
    </source>
</evidence>
<dbReference type="SMART" id="SM00326">
    <property type="entry name" value="SH3"/>
    <property type="match status" value="1"/>
</dbReference>
<dbReference type="SMART" id="SM00220">
    <property type="entry name" value="S_TKc"/>
    <property type="match status" value="1"/>
</dbReference>
<name>A0A9Q1CGQ3_HOLLE</name>
<dbReference type="SUPFAM" id="SSF50044">
    <property type="entry name" value="SH3-domain"/>
    <property type="match status" value="1"/>
</dbReference>